<evidence type="ECO:0000259" key="2">
    <source>
        <dbReference type="Pfam" id="PF08327"/>
    </source>
</evidence>
<dbReference type="Proteomes" id="UP001596512">
    <property type="component" value="Unassembled WGS sequence"/>
</dbReference>
<dbReference type="Gene3D" id="3.30.530.20">
    <property type="match status" value="1"/>
</dbReference>
<dbReference type="Pfam" id="PF08327">
    <property type="entry name" value="AHSA1"/>
    <property type="match status" value="1"/>
</dbReference>
<accession>A0ABW2TTP4</accession>
<dbReference type="InterPro" id="IPR013538">
    <property type="entry name" value="ASHA1/2-like_C"/>
</dbReference>
<evidence type="ECO:0000313" key="3">
    <source>
        <dbReference type="EMBL" id="MFC7617197.1"/>
    </source>
</evidence>
<evidence type="ECO:0000313" key="4">
    <source>
        <dbReference type="Proteomes" id="UP001596512"/>
    </source>
</evidence>
<comment type="caution">
    <text evidence="3">The sequence shown here is derived from an EMBL/GenBank/DDBJ whole genome shotgun (WGS) entry which is preliminary data.</text>
</comment>
<dbReference type="EMBL" id="JBHTEY010000004">
    <property type="protein sequence ID" value="MFC7617197.1"/>
    <property type="molecule type" value="Genomic_DNA"/>
</dbReference>
<name>A0ABW2TTP4_9PSEU</name>
<organism evidence="3 4">
    <name type="scientific">Actinokineospora soli</name>
    <dbReference type="NCBI Taxonomy" id="1048753"/>
    <lineage>
        <taxon>Bacteria</taxon>
        <taxon>Bacillati</taxon>
        <taxon>Actinomycetota</taxon>
        <taxon>Actinomycetes</taxon>
        <taxon>Pseudonocardiales</taxon>
        <taxon>Pseudonocardiaceae</taxon>
        <taxon>Actinokineospora</taxon>
    </lineage>
</organism>
<dbReference type="InterPro" id="IPR023393">
    <property type="entry name" value="START-like_dom_sf"/>
</dbReference>
<reference evidence="4" key="1">
    <citation type="journal article" date="2019" name="Int. J. Syst. Evol. Microbiol.">
        <title>The Global Catalogue of Microorganisms (GCM) 10K type strain sequencing project: providing services to taxonomists for standard genome sequencing and annotation.</title>
        <authorList>
            <consortium name="The Broad Institute Genomics Platform"/>
            <consortium name="The Broad Institute Genome Sequencing Center for Infectious Disease"/>
            <person name="Wu L."/>
            <person name="Ma J."/>
        </authorList>
    </citation>
    <scope>NUCLEOTIDE SEQUENCE [LARGE SCALE GENOMIC DNA]</scope>
    <source>
        <strain evidence="4">JCM 17695</strain>
    </source>
</reference>
<keyword evidence="4" id="KW-1185">Reference proteome</keyword>
<protein>
    <submittedName>
        <fullName evidence="3">SRPBCC family protein</fullName>
    </submittedName>
</protein>
<feature type="domain" description="Activator of Hsp90 ATPase homologue 1/2-like C-terminal" evidence="2">
    <location>
        <begin position="27"/>
        <end position="162"/>
    </location>
</feature>
<sequence>MSTTTTKNTAVVTLQGDNDLIITREFNAPKRLVWRVLTEPELIRKWWHANRGEVTVCDVDFRVGGRWRYVSVTPDGFEVAFSGEYREIVPGERVVHTELYEGIPDASDADAAVNTVTLVEHDGRTTMTVHVHMAQPEHRTAMIESGMEAGMQDAYNLLEELAAGLR</sequence>
<dbReference type="SUPFAM" id="SSF55961">
    <property type="entry name" value="Bet v1-like"/>
    <property type="match status" value="1"/>
</dbReference>
<dbReference type="CDD" id="cd07826">
    <property type="entry name" value="SRPBCC_CalC_Aha1-like_9"/>
    <property type="match status" value="1"/>
</dbReference>
<proteinExistence type="inferred from homology"/>
<comment type="similarity">
    <text evidence="1">Belongs to the AHA1 family.</text>
</comment>
<evidence type="ECO:0000256" key="1">
    <source>
        <dbReference type="ARBA" id="ARBA00006817"/>
    </source>
</evidence>
<gene>
    <name evidence="3" type="ORF">ACFQV2_31005</name>
</gene>